<dbReference type="AlphaFoldDB" id="A0A0J1CW54"/>
<name>A0A0J1CW54_9BURK</name>
<dbReference type="PATRIC" id="fig|908627.4.peg.4158"/>
<protein>
    <submittedName>
        <fullName evidence="1">Uncharacterized protein</fullName>
    </submittedName>
</protein>
<reference evidence="1 2" key="1">
    <citation type="journal article" date="2015" name="Genome Announc.">
        <title>Draft Genome Sequence of Burkholderia sp. Strain PML1(12), an Ectomycorrhizosphere-Inhabiting Bacterium with Effective Mineral-Weathering Ability.</title>
        <authorList>
            <person name="Uroz S."/>
            <person name="Oger P."/>
        </authorList>
    </citation>
    <scope>NUCLEOTIDE SEQUENCE [LARGE SCALE GENOMIC DNA]</scope>
    <source>
        <strain evidence="2">PML1(12)</strain>
    </source>
</reference>
<proteinExistence type="predicted"/>
<gene>
    <name evidence="1" type="ORF">EOS_18590</name>
</gene>
<evidence type="ECO:0000313" key="2">
    <source>
        <dbReference type="Proteomes" id="UP000035963"/>
    </source>
</evidence>
<keyword evidence="2" id="KW-1185">Reference proteome</keyword>
<organism evidence="1 2">
    <name type="scientific">Caballeronia mineralivorans PML1(12)</name>
    <dbReference type="NCBI Taxonomy" id="908627"/>
    <lineage>
        <taxon>Bacteria</taxon>
        <taxon>Pseudomonadati</taxon>
        <taxon>Pseudomonadota</taxon>
        <taxon>Betaproteobacteria</taxon>
        <taxon>Burkholderiales</taxon>
        <taxon>Burkholderiaceae</taxon>
        <taxon>Caballeronia</taxon>
    </lineage>
</organism>
<sequence>MSNIRNWHILLAHRPDRAAQRHLPLLHNGFAEPMMHGHPRAGLPPRSAHAHIDLRVDGCMGALHQNAL</sequence>
<accession>A0A0J1CW54</accession>
<evidence type="ECO:0000313" key="1">
    <source>
        <dbReference type="EMBL" id="KLU24815.1"/>
    </source>
</evidence>
<dbReference type="Proteomes" id="UP000035963">
    <property type="component" value="Unassembled WGS sequence"/>
</dbReference>
<comment type="caution">
    <text evidence="1">The sequence shown here is derived from an EMBL/GenBank/DDBJ whole genome shotgun (WGS) entry which is preliminary data.</text>
</comment>
<dbReference type="EMBL" id="AEJF01000116">
    <property type="protein sequence ID" value="KLU24815.1"/>
    <property type="molecule type" value="Genomic_DNA"/>
</dbReference>